<feature type="site" description="Transition state stabilizer" evidence="3">
    <location>
        <position position="14"/>
    </location>
</feature>
<dbReference type="FunFam" id="3.90.550.10:FF:000003">
    <property type="entry name" value="2-C-methyl-D-erythritol 4-phosphate cytidylyltransferase"/>
    <property type="match status" value="1"/>
</dbReference>
<dbReference type="GO" id="GO:0019288">
    <property type="term" value="P:isopentenyl diphosphate biosynthetic process, methylerythritol 4-phosphate pathway"/>
    <property type="evidence" value="ECO:0007669"/>
    <property type="project" value="UniProtKB-UniRule"/>
</dbReference>
<dbReference type="SUPFAM" id="SSF53448">
    <property type="entry name" value="Nucleotide-diphospho-sugar transferases"/>
    <property type="match status" value="1"/>
</dbReference>
<name>E6W5T5_DESIS</name>
<dbReference type="AlphaFoldDB" id="E6W5T5"/>
<dbReference type="GO" id="GO:0050518">
    <property type="term" value="F:2-C-methyl-D-erythritol 4-phosphate cytidylyltransferase activity"/>
    <property type="evidence" value="ECO:0007669"/>
    <property type="project" value="UniProtKB-UniRule"/>
</dbReference>
<comment type="similarity">
    <text evidence="3">Belongs to the IspD/TarI cytidylyltransferase family. IspD subfamily.</text>
</comment>
<dbReference type="CDD" id="cd02516">
    <property type="entry name" value="CDP-ME_synthetase"/>
    <property type="match status" value="1"/>
</dbReference>
<reference evidence="4 5" key="1">
    <citation type="submission" date="2010-12" db="EMBL/GenBank/DDBJ databases">
        <title>Complete sequence of Desulfurispirillum indicum S5.</title>
        <authorList>
            <consortium name="US DOE Joint Genome Institute"/>
            <person name="Lucas S."/>
            <person name="Copeland A."/>
            <person name="Lapidus A."/>
            <person name="Cheng J.-F."/>
            <person name="Goodwin L."/>
            <person name="Pitluck S."/>
            <person name="Chertkov O."/>
            <person name="Held B."/>
            <person name="Detter J.C."/>
            <person name="Han C."/>
            <person name="Tapia R."/>
            <person name="Land M."/>
            <person name="Hauser L."/>
            <person name="Kyrpides N."/>
            <person name="Ivanova N."/>
            <person name="Mikhailova N."/>
            <person name="Haggblom M."/>
            <person name="Rauschenbach I."/>
            <person name="Bini E."/>
            <person name="Woyke T."/>
        </authorList>
    </citation>
    <scope>NUCLEOTIDE SEQUENCE [LARGE SCALE GENOMIC DNA]</scope>
    <source>
        <strain evidence="5">ATCC BAA-1389 / DSM 22839 / S5</strain>
    </source>
</reference>
<evidence type="ECO:0000256" key="3">
    <source>
        <dbReference type="HAMAP-Rule" id="MF_00108"/>
    </source>
</evidence>
<dbReference type="InParanoid" id="E6W5T5"/>
<evidence type="ECO:0000256" key="2">
    <source>
        <dbReference type="ARBA" id="ARBA00022695"/>
    </source>
</evidence>
<keyword evidence="3" id="KW-0414">Isoprene biosynthesis</keyword>
<feature type="site" description="Transition state stabilizer" evidence="3">
    <location>
        <position position="21"/>
    </location>
</feature>
<dbReference type="InterPro" id="IPR029044">
    <property type="entry name" value="Nucleotide-diphossugar_trans"/>
</dbReference>
<evidence type="ECO:0000256" key="1">
    <source>
        <dbReference type="ARBA" id="ARBA00022679"/>
    </source>
</evidence>
<dbReference type="Gene3D" id="3.90.550.10">
    <property type="entry name" value="Spore Coat Polysaccharide Biosynthesis Protein SpsA, Chain A"/>
    <property type="match status" value="1"/>
</dbReference>
<organism evidence="4 5">
    <name type="scientific">Desulfurispirillum indicum (strain ATCC BAA-1389 / DSM 22839 / S5)</name>
    <dbReference type="NCBI Taxonomy" id="653733"/>
    <lineage>
        <taxon>Bacteria</taxon>
        <taxon>Pseudomonadati</taxon>
        <taxon>Chrysiogenota</taxon>
        <taxon>Chrysiogenia</taxon>
        <taxon>Chrysiogenales</taxon>
        <taxon>Chrysiogenaceae</taxon>
        <taxon>Desulfurispirillum</taxon>
    </lineage>
</organism>
<dbReference type="RefSeq" id="WP_013507091.1">
    <property type="nucleotide sequence ID" value="NC_014836.1"/>
</dbReference>
<keyword evidence="5" id="KW-1185">Reference proteome</keyword>
<dbReference type="FunCoup" id="E6W5T5">
    <property type="interactions" value="449"/>
</dbReference>
<feature type="site" description="Positions MEP for the nucleophilic attack" evidence="3">
    <location>
        <position position="206"/>
    </location>
</feature>
<dbReference type="eggNOG" id="COG1211">
    <property type="taxonomic scope" value="Bacteria"/>
</dbReference>
<evidence type="ECO:0000313" key="5">
    <source>
        <dbReference type="Proteomes" id="UP000002572"/>
    </source>
</evidence>
<protein>
    <recommendedName>
        <fullName evidence="3">2-C-methyl-D-erythritol 4-phosphate cytidylyltransferase</fullName>
        <ecNumber evidence="3">2.7.7.60</ecNumber>
    </recommendedName>
    <alternativeName>
        <fullName evidence="3">4-diphosphocytidyl-2C-methyl-D-erythritol synthase</fullName>
    </alternativeName>
    <alternativeName>
        <fullName evidence="3">MEP cytidylyltransferase</fullName>
        <shortName evidence="3">MCT</shortName>
    </alternativeName>
</protein>
<dbReference type="Proteomes" id="UP000002572">
    <property type="component" value="Chromosome"/>
</dbReference>
<keyword evidence="2 3" id="KW-0548">Nucleotidyltransferase</keyword>
<dbReference type="NCBIfam" id="TIGR00453">
    <property type="entry name" value="ispD"/>
    <property type="match status" value="1"/>
</dbReference>
<dbReference type="KEGG" id="din:Selin_2507"/>
<dbReference type="EMBL" id="CP002432">
    <property type="protein sequence ID" value="ADU67220.1"/>
    <property type="molecule type" value="Genomic_DNA"/>
</dbReference>
<comment type="function">
    <text evidence="3">Catalyzes the formation of 4-diphosphocytidyl-2-C-methyl-D-erythritol from CTP and 2-C-methyl-D-erythritol 4-phosphate (MEP).</text>
</comment>
<dbReference type="InterPro" id="IPR050088">
    <property type="entry name" value="IspD/TarI_cytidylyltransf_bact"/>
</dbReference>
<comment type="catalytic activity">
    <reaction evidence="3">
        <text>2-C-methyl-D-erythritol 4-phosphate + CTP + H(+) = 4-CDP-2-C-methyl-D-erythritol + diphosphate</text>
        <dbReference type="Rhea" id="RHEA:13429"/>
        <dbReference type="ChEBI" id="CHEBI:15378"/>
        <dbReference type="ChEBI" id="CHEBI:33019"/>
        <dbReference type="ChEBI" id="CHEBI:37563"/>
        <dbReference type="ChEBI" id="CHEBI:57823"/>
        <dbReference type="ChEBI" id="CHEBI:58262"/>
        <dbReference type="EC" id="2.7.7.60"/>
    </reaction>
</comment>
<gene>
    <name evidence="3" type="primary">ispD</name>
    <name evidence="4" type="ordered locus">Selin_2507</name>
</gene>
<accession>E6W5T5</accession>
<sequence length="223" mass="24244">MRIAIILAGGQGRRMGATLPKQYLELAGKPILQHTLETFVSFGFFDAYVLVRRPEDAPMVTSIVEQAQVPVPVTQVEGGAERADSVLAALRAIPHAGARVFIHDGVRPFVRREQVVRLEQMLSTYAGAILAVEAHDTIKVVVEPPLIQGTFDRRTIYHAQTPQAFVLETIRTALEKGTAGLTDDASALEREGLPVAVVLGDLRNIKITTPEDMAIAEAILKGF</sequence>
<evidence type="ECO:0000313" key="4">
    <source>
        <dbReference type="EMBL" id="ADU67220.1"/>
    </source>
</evidence>
<comment type="pathway">
    <text evidence="3">Isoprenoid biosynthesis; isopentenyl diphosphate biosynthesis via DXP pathway; isopentenyl diphosphate from 1-deoxy-D-xylulose 5-phosphate: step 2/6.</text>
</comment>
<dbReference type="PANTHER" id="PTHR32125">
    <property type="entry name" value="2-C-METHYL-D-ERYTHRITOL 4-PHOSPHATE CYTIDYLYLTRANSFERASE, CHLOROPLASTIC"/>
    <property type="match status" value="1"/>
</dbReference>
<dbReference type="EC" id="2.7.7.60" evidence="3"/>
<dbReference type="STRING" id="653733.Selin_2507"/>
<feature type="site" description="Positions MEP for the nucleophilic attack" evidence="3">
    <location>
        <position position="153"/>
    </location>
</feature>
<dbReference type="InterPro" id="IPR001228">
    <property type="entry name" value="IspD"/>
</dbReference>
<dbReference type="HAMAP" id="MF_00108">
    <property type="entry name" value="IspD"/>
    <property type="match status" value="1"/>
</dbReference>
<proteinExistence type="inferred from homology"/>
<dbReference type="UniPathway" id="UPA00056">
    <property type="reaction ID" value="UER00093"/>
</dbReference>
<keyword evidence="1 3" id="KW-0808">Transferase</keyword>
<dbReference type="PANTHER" id="PTHR32125:SF4">
    <property type="entry name" value="2-C-METHYL-D-ERYTHRITOL 4-PHOSPHATE CYTIDYLYLTRANSFERASE, CHLOROPLASTIC"/>
    <property type="match status" value="1"/>
</dbReference>
<dbReference type="Pfam" id="PF01128">
    <property type="entry name" value="IspD"/>
    <property type="match status" value="1"/>
</dbReference>
<dbReference type="HOGENOM" id="CLU_061281_2_2_0"/>
<dbReference type="InterPro" id="IPR034683">
    <property type="entry name" value="IspD/TarI"/>
</dbReference>
<dbReference type="OrthoDB" id="9806837at2"/>